<dbReference type="InterPro" id="IPR044519">
    <property type="entry name" value="ARF_GAP_AGD6/7"/>
</dbReference>
<dbReference type="Proteomes" id="UP000326396">
    <property type="component" value="Linkage Group LG9"/>
</dbReference>
<protein>
    <submittedName>
        <fullName evidence="1">Uncharacterized protein</fullName>
    </submittedName>
</protein>
<dbReference type="InterPro" id="IPR038508">
    <property type="entry name" value="ArfGAP_dom_sf"/>
</dbReference>
<keyword evidence="2" id="KW-1185">Reference proteome</keyword>
<sequence>MDSWSEIQLRKMDSGGNENLNKFLSKYGISKEMDIVSKYNTNVASVYGDNIQALAEEIVVLPPSISNFRHEGSLSMASASYRHQTPPSAVAVVVTSCFWSPLTKQTDAPENIVPSCLLDYNTFIENIVLRSLQIHSIFLCLRLLVYNDKDSSRSIVGVLQVQFVTSTFESEGLYRSLWHMKAVIIREFSKH</sequence>
<gene>
    <name evidence="1" type="ORF">E3N88_40138</name>
</gene>
<dbReference type="OrthoDB" id="1657402at2759"/>
<dbReference type="GO" id="GO:0016192">
    <property type="term" value="P:vesicle-mediated transport"/>
    <property type="evidence" value="ECO:0007669"/>
    <property type="project" value="InterPro"/>
</dbReference>
<organism evidence="1 2">
    <name type="scientific">Mikania micrantha</name>
    <name type="common">bitter vine</name>
    <dbReference type="NCBI Taxonomy" id="192012"/>
    <lineage>
        <taxon>Eukaryota</taxon>
        <taxon>Viridiplantae</taxon>
        <taxon>Streptophyta</taxon>
        <taxon>Embryophyta</taxon>
        <taxon>Tracheophyta</taxon>
        <taxon>Spermatophyta</taxon>
        <taxon>Magnoliopsida</taxon>
        <taxon>eudicotyledons</taxon>
        <taxon>Gunneridae</taxon>
        <taxon>Pentapetalae</taxon>
        <taxon>asterids</taxon>
        <taxon>campanulids</taxon>
        <taxon>Asterales</taxon>
        <taxon>Asteraceae</taxon>
        <taxon>Asteroideae</taxon>
        <taxon>Heliantheae alliance</taxon>
        <taxon>Eupatorieae</taxon>
        <taxon>Mikania</taxon>
    </lineage>
</organism>
<proteinExistence type="predicted"/>
<dbReference type="AlphaFoldDB" id="A0A5N6LMN3"/>
<reference evidence="1 2" key="1">
    <citation type="submission" date="2019-05" db="EMBL/GenBank/DDBJ databases">
        <title>Mikania micrantha, genome provides insights into the molecular mechanism of rapid growth.</title>
        <authorList>
            <person name="Liu B."/>
        </authorList>
    </citation>
    <scope>NUCLEOTIDE SEQUENCE [LARGE SCALE GENOMIC DNA]</scope>
    <source>
        <strain evidence="1">NLD-2019</strain>
        <tissue evidence="1">Leaf</tissue>
    </source>
</reference>
<evidence type="ECO:0000313" key="2">
    <source>
        <dbReference type="Proteomes" id="UP000326396"/>
    </source>
</evidence>
<dbReference type="Gene3D" id="1.10.220.150">
    <property type="entry name" value="Arf GTPase activating protein"/>
    <property type="match status" value="1"/>
</dbReference>
<dbReference type="PANTHER" id="PTHR47021">
    <property type="entry name" value="ADP-RIBOSYLATION FACTOR GTPASE-ACTIVATING PROTEIN AGD6-RELATED"/>
    <property type="match status" value="1"/>
</dbReference>
<evidence type="ECO:0000313" key="1">
    <source>
        <dbReference type="EMBL" id="KAD2393161.1"/>
    </source>
</evidence>
<dbReference type="GO" id="GO:0005096">
    <property type="term" value="F:GTPase activator activity"/>
    <property type="evidence" value="ECO:0007669"/>
    <property type="project" value="InterPro"/>
</dbReference>
<dbReference type="EMBL" id="SZYD01000019">
    <property type="protein sequence ID" value="KAD2393161.1"/>
    <property type="molecule type" value="Genomic_DNA"/>
</dbReference>
<dbReference type="PANTHER" id="PTHR47021:SF4">
    <property type="entry name" value="ADP-RIBOSYLATION FACTOR GTPASE-ACTIVATING PROTEIN AGD6-RELATED"/>
    <property type="match status" value="1"/>
</dbReference>
<accession>A0A5N6LMN3</accession>
<name>A0A5N6LMN3_9ASTR</name>
<comment type="caution">
    <text evidence="1">The sequence shown here is derived from an EMBL/GenBank/DDBJ whole genome shotgun (WGS) entry which is preliminary data.</text>
</comment>